<evidence type="ECO:0000256" key="1">
    <source>
        <dbReference type="SAM" id="Phobius"/>
    </source>
</evidence>
<protein>
    <submittedName>
        <fullName evidence="2">Uncharacterized protein</fullName>
    </submittedName>
</protein>
<comment type="caution">
    <text evidence="2">The sequence shown here is derived from an EMBL/GenBank/DDBJ whole genome shotgun (WGS) entry which is preliminary data.</text>
</comment>
<evidence type="ECO:0000313" key="2">
    <source>
        <dbReference type="EMBL" id="GBL87597.1"/>
    </source>
</evidence>
<sequence length="122" mass="13864">MDPVTSNRGRMMRTTPELPLSISKLPHHASGRTLDVRFNVNPTHIKGGSSVESGVESGTLRLRRGGSDINKESVDFHIRATISAAKVFLNPNYDWAFFYFIYFLFLFIYFAIPRVPKSIEIE</sequence>
<gene>
    <name evidence="2" type="ORF">AVEN_165199_1</name>
</gene>
<dbReference type="Proteomes" id="UP000499080">
    <property type="component" value="Unassembled WGS sequence"/>
</dbReference>
<keyword evidence="1" id="KW-0812">Transmembrane</keyword>
<evidence type="ECO:0000313" key="3">
    <source>
        <dbReference type="Proteomes" id="UP000499080"/>
    </source>
</evidence>
<feature type="transmembrane region" description="Helical" evidence="1">
    <location>
        <begin position="95"/>
        <end position="112"/>
    </location>
</feature>
<accession>A0A4Y2B743</accession>
<keyword evidence="3" id="KW-1185">Reference proteome</keyword>
<keyword evidence="1" id="KW-0472">Membrane</keyword>
<reference evidence="2 3" key="1">
    <citation type="journal article" date="2019" name="Sci. Rep.">
        <title>Orb-weaving spider Araneus ventricosus genome elucidates the spidroin gene catalogue.</title>
        <authorList>
            <person name="Kono N."/>
            <person name="Nakamura H."/>
            <person name="Ohtoshi R."/>
            <person name="Moran D.A.P."/>
            <person name="Shinohara A."/>
            <person name="Yoshida Y."/>
            <person name="Fujiwara M."/>
            <person name="Mori M."/>
            <person name="Tomita M."/>
            <person name="Arakawa K."/>
        </authorList>
    </citation>
    <scope>NUCLEOTIDE SEQUENCE [LARGE SCALE GENOMIC DNA]</scope>
</reference>
<organism evidence="2 3">
    <name type="scientific">Araneus ventricosus</name>
    <name type="common">Orbweaver spider</name>
    <name type="synonym">Epeira ventricosa</name>
    <dbReference type="NCBI Taxonomy" id="182803"/>
    <lineage>
        <taxon>Eukaryota</taxon>
        <taxon>Metazoa</taxon>
        <taxon>Ecdysozoa</taxon>
        <taxon>Arthropoda</taxon>
        <taxon>Chelicerata</taxon>
        <taxon>Arachnida</taxon>
        <taxon>Araneae</taxon>
        <taxon>Araneomorphae</taxon>
        <taxon>Entelegynae</taxon>
        <taxon>Araneoidea</taxon>
        <taxon>Araneidae</taxon>
        <taxon>Araneus</taxon>
    </lineage>
</organism>
<proteinExistence type="predicted"/>
<dbReference type="AlphaFoldDB" id="A0A4Y2B743"/>
<name>A0A4Y2B743_ARAVE</name>
<dbReference type="EMBL" id="BGPR01000054">
    <property type="protein sequence ID" value="GBL87597.1"/>
    <property type="molecule type" value="Genomic_DNA"/>
</dbReference>
<keyword evidence="1" id="KW-1133">Transmembrane helix</keyword>